<dbReference type="PROSITE" id="PS51840">
    <property type="entry name" value="C2_NT"/>
    <property type="match status" value="1"/>
</dbReference>
<feature type="region of interest" description="Disordered" evidence="1">
    <location>
        <begin position="168"/>
        <end position="192"/>
    </location>
</feature>
<dbReference type="OrthoDB" id="3365224at2759"/>
<reference evidence="3" key="1">
    <citation type="submission" date="2021-07" db="EMBL/GenBank/DDBJ databases">
        <authorList>
            <person name="Durling M."/>
        </authorList>
    </citation>
    <scope>NUCLEOTIDE SEQUENCE</scope>
</reference>
<dbReference type="Proteomes" id="UP000701801">
    <property type="component" value="Unassembled WGS sequence"/>
</dbReference>
<comment type="caution">
    <text evidence="3">The sequence shown here is derived from an EMBL/GenBank/DDBJ whole genome shotgun (WGS) entry which is preliminary data.</text>
</comment>
<dbReference type="AlphaFoldDB" id="A0A9N9LBI1"/>
<dbReference type="InterPro" id="IPR019448">
    <property type="entry name" value="NT-C2"/>
</dbReference>
<evidence type="ECO:0000259" key="2">
    <source>
        <dbReference type="PROSITE" id="PS51840"/>
    </source>
</evidence>
<dbReference type="EMBL" id="CAJVRM010000010">
    <property type="protein sequence ID" value="CAG8971108.1"/>
    <property type="molecule type" value="Genomic_DNA"/>
</dbReference>
<dbReference type="InterPro" id="IPR039931">
    <property type="entry name" value="EEIG1/2-like"/>
</dbReference>
<name>A0A9N9LBI1_9HELO</name>
<feature type="compositionally biased region" description="Basic and acidic residues" evidence="1">
    <location>
        <begin position="170"/>
        <end position="182"/>
    </location>
</feature>
<organism evidence="3 4">
    <name type="scientific">Hymenoscyphus albidus</name>
    <dbReference type="NCBI Taxonomy" id="595503"/>
    <lineage>
        <taxon>Eukaryota</taxon>
        <taxon>Fungi</taxon>
        <taxon>Dikarya</taxon>
        <taxon>Ascomycota</taxon>
        <taxon>Pezizomycotina</taxon>
        <taxon>Leotiomycetes</taxon>
        <taxon>Helotiales</taxon>
        <taxon>Helotiaceae</taxon>
        <taxon>Hymenoscyphus</taxon>
    </lineage>
</organism>
<sequence length="367" mass="40572">MTALNPLNLNNVPLVTGTSFIKWHLPSSTSTEHRGRTSKAPIVDHKVSYAYTKVIPLRLTIDKSNNLLECPIHFEVLQDFDTSSLKPERVVLGELTLNLSEYVEESEMTATGGEEDGVTRRYLMMESKINSTLKVGICMKQVDGERNFVAPPLKSAPVFGGIAGIMAGDGGDKDKPRLRKPEAPVLSTKPRDQGELQDMYRLALAASWAAQANELSADECIEDIFNGGTGWKEGPPSLHPSPPHSTLSLQTPTLHTLSHTHSHDLHHWDHDDNSLHGRRDRAYSTTSLKSQNTITKKASLQRMRERGHKHSGSQETVGFGRGGDGEGYVREREGEGNGMVIKRKVREVDEFAVREDLVAWRVPGAVV</sequence>
<evidence type="ECO:0000313" key="4">
    <source>
        <dbReference type="Proteomes" id="UP000701801"/>
    </source>
</evidence>
<gene>
    <name evidence="3" type="ORF">HYALB_00008585</name>
</gene>
<feature type="domain" description="C2 NT-type" evidence="2">
    <location>
        <begin position="1"/>
        <end position="141"/>
    </location>
</feature>
<dbReference type="PANTHER" id="PTHR21456:SF1">
    <property type="entry name" value="C2 NT-TYPE DOMAIN-CONTAINING PROTEIN"/>
    <property type="match status" value="1"/>
</dbReference>
<dbReference type="PANTHER" id="PTHR21456">
    <property type="entry name" value="FAMILY WITH SEQUENCE SIMILARITY 102"/>
    <property type="match status" value="1"/>
</dbReference>
<keyword evidence="4" id="KW-1185">Reference proteome</keyword>
<protein>
    <recommendedName>
        <fullName evidence="2">C2 NT-type domain-containing protein</fullName>
    </recommendedName>
</protein>
<evidence type="ECO:0000313" key="3">
    <source>
        <dbReference type="EMBL" id="CAG8971108.1"/>
    </source>
</evidence>
<evidence type="ECO:0000256" key="1">
    <source>
        <dbReference type="SAM" id="MobiDB-lite"/>
    </source>
</evidence>
<proteinExistence type="predicted"/>
<feature type="region of interest" description="Disordered" evidence="1">
    <location>
        <begin position="227"/>
        <end position="250"/>
    </location>
</feature>
<feature type="region of interest" description="Disordered" evidence="1">
    <location>
        <begin position="304"/>
        <end position="331"/>
    </location>
</feature>
<dbReference type="Pfam" id="PF10358">
    <property type="entry name" value="NT-C2"/>
    <property type="match status" value="1"/>
</dbReference>
<accession>A0A9N9LBI1</accession>